<keyword evidence="1" id="KW-0472">Membrane</keyword>
<comment type="caution">
    <text evidence="2">The sequence shown here is derived from an EMBL/GenBank/DDBJ whole genome shotgun (WGS) entry which is preliminary data.</text>
</comment>
<accession>A0A292YIR9</accession>
<name>A0A292YIR9_9BACL</name>
<evidence type="ECO:0000313" key="2">
    <source>
        <dbReference type="EMBL" id="GAX88653.1"/>
    </source>
</evidence>
<dbReference type="OrthoDB" id="9932708at2"/>
<sequence>MPTYTHPVLTGIVLLIFAIMAFPPMLSLARERRFFLAGLMFVTFGVFLASGIISFTVDPIVNP</sequence>
<evidence type="ECO:0000313" key="3">
    <source>
        <dbReference type="Proteomes" id="UP000217785"/>
    </source>
</evidence>
<dbReference type="AlphaFoldDB" id="A0A292YIR9"/>
<gene>
    <name evidence="2" type="ORF">EFBL_0265</name>
</gene>
<evidence type="ECO:0000256" key="1">
    <source>
        <dbReference type="SAM" id="Phobius"/>
    </source>
</evidence>
<feature type="transmembrane region" description="Helical" evidence="1">
    <location>
        <begin position="6"/>
        <end position="22"/>
    </location>
</feature>
<dbReference type="RefSeq" id="WP_096180352.1">
    <property type="nucleotide sequence ID" value="NZ_BDUF01000007.1"/>
</dbReference>
<dbReference type="Proteomes" id="UP000217785">
    <property type="component" value="Unassembled WGS sequence"/>
</dbReference>
<keyword evidence="1" id="KW-1133">Transmembrane helix</keyword>
<organism evidence="2 3">
    <name type="scientific">Effusibacillus lacus</name>
    <dbReference type="NCBI Taxonomy" id="1348429"/>
    <lineage>
        <taxon>Bacteria</taxon>
        <taxon>Bacillati</taxon>
        <taxon>Bacillota</taxon>
        <taxon>Bacilli</taxon>
        <taxon>Bacillales</taxon>
        <taxon>Alicyclobacillaceae</taxon>
        <taxon>Effusibacillus</taxon>
    </lineage>
</organism>
<protein>
    <submittedName>
        <fullName evidence="2">Uncharacterized protein</fullName>
    </submittedName>
</protein>
<dbReference type="EMBL" id="BDUF01000007">
    <property type="protein sequence ID" value="GAX88653.1"/>
    <property type="molecule type" value="Genomic_DNA"/>
</dbReference>
<keyword evidence="3" id="KW-1185">Reference proteome</keyword>
<reference evidence="3" key="1">
    <citation type="submission" date="2017-07" db="EMBL/GenBank/DDBJ databases">
        <title>Draft genome sequence of Effusibacillus lacus strain skLN1.</title>
        <authorList>
            <person name="Watanabe M."/>
            <person name="Kojima H."/>
            <person name="Fukui M."/>
        </authorList>
    </citation>
    <scope>NUCLEOTIDE SEQUENCE [LARGE SCALE GENOMIC DNA]</scope>
    <source>
        <strain evidence="3">skLN1</strain>
    </source>
</reference>
<keyword evidence="1" id="KW-0812">Transmembrane</keyword>
<proteinExistence type="predicted"/>
<feature type="transmembrane region" description="Helical" evidence="1">
    <location>
        <begin position="34"/>
        <end position="57"/>
    </location>
</feature>